<comment type="caution">
    <text evidence="2">The sequence shown here is derived from an EMBL/GenBank/DDBJ whole genome shotgun (WGS) entry which is preliminary data.</text>
</comment>
<dbReference type="RefSeq" id="WP_229162390.1">
    <property type="nucleotide sequence ID" value="NZ_JAJEWP010000006.1"/>
</dbReference>
<reference evidence="2 3" key="1">
    <citation type="submission" date="2021-10" db="EMBL/GenBank/DDBJ databases">
        <title>Draft genome of Aestuariibacter halophilus JC2043.</title>
        <authorList>
            <person name="Emsley S.A."/>
            <person name="Pfannmuller K.M."/>
            <person name="Ushijima B."/>
            <person name="Saw J.H."/>
            <person name="Videau P."/>
        </authorList>
    </citation>
    <scope>NUCLEOTIDE SEQUENCE [LARGE SCALE GENOMIC DNA]</scope>
    <source>
        <strain evidence="2 3">JC2043</strain>
    </source>
</reference>
<keyword evidence="1" id="KW-0472">Membrane</keyword>
<proteinExistence type="predicted"/>
<dbReference type="InterPro" id="IPR023991">
    <property type="entry name" value="Bacteriocin_IIb_lactobn/cerein"/>
</dbReference>
<keyword evidence="1" id="KW-1133">Transmembrane helix</keyword>
<dbReference type="Proteomes" id="UP001520878">
    <property type="component" value="Unassembled WGS sequence"/>
</dbReference>
<dbReference type="NCBIfam" id="TIGR03949">
    <property type="entry name" value="bact_IIb_cerein"/>
    <property type="match status" value="1"/>
</dbReference>
<protein>
    <submittedName>
        <fullName evidence="2">Class IIb bacteriocin, lactobin A/cerein 7B family</fullName>
    </submittedName>
</protein>
<evidence type="ECO:0000313" key="2">
    <source>
        <dbReference type="EMBL" id="MCC2617957.1"/>
    </source>
</evidence>
<keyword evidence="1" id="KW-0812">Transmembrane</keyword>
<keyword evidence="3" id="KW-1185">Reference proteome</keyword>
<dbReference type="EMBL" id="JAJEWP010000006">
    <property type="protein sequence ID" value="MCC2617957.1"/>
    <property type="molecule type" value="Genomic_DNA"/>
</dbReference>
<name>A0ABS8GBK3_9ALTE</name>
<feature type="transmembrane region" description="Helical" evidence="1">
    <location>
        <begin position="15"/>
        <end position="38"/>
    </location>
</feature>
<organism evidence="2 3">
    <name type="scientific">Fluctibacter halophilus</name>
    <dbReference type="NCBI Taxonomy" id="226011"/>
    <lineage>
        <taxon>Bacteria</taxon>
        <taxon>Pseudomonadati</taxon>
        <taxon>Pseudomonadota</taxon>
        <taxon>Gammaproteobacteria</taxon>
        <taxon>Alteromonadales</taxon>
        <taxon>Alteromonadaceae</taxon>
        <taxon>Fluctibacter</taxon>
    </lineage>
</organism>
<accession>A0ABS8GBK3</accession>
<gene>
    <name evidence="2" type="ORF">LJ739_17015</name>
</gene>
<evidence type="ECO:0000256" key="1">
    <source>
        <dbReference type="SAM" id="Phobius"/>
    </source>
</evidence>
<evidence type="ECO:0000313" key="3">
    <source>
        <dbReference type="Proteomes" id="UP001520878"/>
    </source>
</evidence>
<sequence>MRELSVNEIKQVNGGVIPIGVALAIHLAGNAASIYGWYKFAKSMKP</sequence>